<evidence type="ECO:0000313" key="2">
    <source>
        <dbReference type="Proteomes" id="UP000292039"/>
    </source>
</evidence>
<sequence>MKSQISSFCRAVSDGVTQFVALDWGTSSLRAYLLSASGAILDVRGNDWGIMGLPGSGDDAASRSARFAQAFWQIAGDWLAQPNTSRHVAACGMVGSAQGWREAAYIPLPATTDGLAGSMVSVDAGNGVQVHIAPGLIEHGELPNVMRGEETQIAGVLSHLEHAGLGTGGRWLIGLPGTHSKWVQVEDGVIVHFDTFMTGEVFALLSRHSVLGRSMAEQGLDASDPDARQAFDRGIRNAASLHGDRGLLSTIFSSRTLGLTHALSGAEQIDYLSGLLIGHEIRGLLAGLAPEWRTARVAVVGRAHLCQRYRQAMLVNDLDAISVDEDATVRGLWALISAQEQHAG</sequence>
<gene>
    <name evidence="1" type="ORF">EV679_2938</name>
</gene>
<dbReference type="CDD" id="cd24012">
    <property type="entry name" value="ASKHA_NBD_KDGal-kinase"/>
    <property type="match status" value="1"/>
</dbReference>
<dbReference type="Gene3D" id="3.30.420.310">
    <property type="entry name" value="2-keto-3-deoxy-galactonokinase, C-terminal domain"/>
    <property type="match status" value="1"/>
</dbReference>
<dbReference type="Proteomes" id="UP000292039">
    <property type="component" value="Unassembled WGS sequence"/>
</dbReference>
<keyword evidence="1" id="KW-0418">Kinase</keyword>
<proteinExistence type="predicted"/>
<dbReference type="Gene3D" id="3.30.420.300">
    <property type="entry name" value="2-keto-3-deoxy-galactonokinase, substrate binding domain"/>
    <property type="match status" value="1"/>
</dbReference>
<comment type="caution">
    <text evidence="1">The sequence shown here is derived from an EMBL/GenBank/DDBJ whole genome shotgun (WGS) entry which is preliminary data.</text>
</comment>
<dbReference type="InterPro" id="IPR007729">
    <property type="entry name" value="DGOK"/>
</dbReference>
<evidence type="ECO:0000313" key="1">
    <source>
        <dbReference type="EMBL" id="RZS66779.1"/>
    </source>
</evidence>
<dbReference type="Pfam" id="PF05035">
    <property type="entry name" value="DGOK"/>
    <property type="match status" value="1"/>
</dbReference>
<dbReference type="EMBL" id="SGWZ01000005">
    <property type="protein sequence ID" value="RZS66779.1"/>
    <property type="molecule type" value="Genomic_DNA"/>
</dbReference>
<dbReference type="GO" id="GO:0034194">
    <property type="term" value="P:D-galactonate catabolic process"/>
    <property type="evidence" value="ECO:0007669"/>
    <property type="project" value="InterPro"/>
</dbReference>
<dbReference type="RefSeq" id="WP_240733277.1">
    <property type="nucleotide sequence ID" value="NZ_CBCSEB010000009.1"/>
</dbReference>
<organism evidence="1 2">
    <name type="scientific">Kerstersia gyiorum</name>
    <dbReference type="NCBI Taxonomy" id="206506"/>
    <lineage>
        <taxon>Bacteria</taxon>
        <taxon>Pseudomonadati</taxon>
        <taxon>Pseudomonadota</taxon>
        <taxon>Betaproteobacteria</taxon>
        <taxon>Burkholderiales</taxon>
        <taxon>Alcaligenaceae</taxon>
        <taxon>Kerstersia</taxon>
    </lineage>
</organism>
<accession>A0A4Q7MJP0</accession>
<dbReference type="AlphaFoldDB" id="A0A4Q7MJP0"/>
<dbReference type="InterPro" id="IPR042258">
    <property type="entry name" value="DGOK_N"/>
</dbReference>
<dbReference type="GO" id="GO:0008671">
    <property type="term" value="F:2-dehydro-3-deoxygalactonokinase activity"/>
    <property type="evidence" value="ECO:0007669"/>
    <property type="project" value="InterPro"/>
</dbReference>
<reference evidence="1 2" key="1">
    <citation type="submission" date="2019-02" db="EMBL/GenBank/DDBJ databases">
        <title>Genomic Encyclopedia of Type Strains, Phase IV (KMG-IV): sequencing the most valuable type-strain genomes for metagenomic binning, comparative biology and taxonomic classification.</title>
        <authorList>
            <person name="Goeker M."/>
        </authorList>
    </citation>
    <scope>NUCLEOTIDE SEQUENCE [LARGE SCALE GENOMIC DNA]</scope>
    <source>
        <strain evidence="1 2">DSM 16618</strain>
    </source>
</reference>
<name>A0A4Q7MJP0_9BURK</name>
<protein>
    <submittedName>
        <fullName evidence="1">2-keto-3-deoxygalactonate kinase</fullName>
    </submittedName>
</protein>
<dbReference type="InterPro" id="IPR042257">
    <property type="entry name" value="DGOK_C"/>
</dbReference>
<keyword evidence="1" id="KW-0808">Transferase</keyword>